<evidence type="ECO:0000313" key="1">
    <source>
        <dbReference type="EMBL" id="GIG44925.1"/>
    </source>
</evidence>
<comment type="caution">
    <text evidence="1">The sequence shown here is derived from an EMBL/GenBank/DDBJ whole genome shotgun (WGS) entry which is preliminary data.</text>
</comment>
<dbReference type="RefSeq" id="WP_203846735.1">
    <property type="nucleotide sequence ID" value="NZ_BAAAVW010000007.1"/>
</dbReference>
<accession>A0A919PHF6</accession>
<protein>
    <submittedName>
        <fullName evidence="1">Uncharacterized protein</fullName>
    </submittedName>
</protein>
<organism evidence="1 2">
    <name type="scientific">Dactylosporangium siamense</name>
    <dbReference type="NCBI Taxonomy" id="685454"/>
    <lineage>
        <taxon>Bacteria</taxon>
        <taxon>Bacillati</taxon>
        <taxon>Actinomycetota</taxon>
        <taxon>Actinomycetes</taxon>
        <taxon>Micromonosporales</taxon>
        <taxon>Micromonosporaceae</taxon>
        <taxon>Dactylosporangium</taxon>
    </lineage>
</organism>
<dbReference type="EMBL" id="BONQ01000047">
    <property type="protein sequence ID" value="GIG44925.1"/>
    <property type="molecule type" value="Genomic_DNA"/>
</dbReference>
<proteinExistence type="predicted"/>
<name>A0A919PHF6_9ACTN</name>
<sequence length="57" mass="5974">MLIVDSLHSPPFGGRSAEFRYASGMEDEALTRRDVLGRLAVAGRRGGAVSGRAATLA</sequence>
<keyword evidence="2" id="KW-1185">Reference proteome</keyword>
<reference evidence="1" key="1">
    <citation type="submission" date="2021-01" db="EMBL/GenBank/DDBJ databases">
        <title>Whole genome shotgun sequence of Dactylosporangium siamense NBRC 106093.</title>
        <authorList>
            <person name="Komaki H."/>
            <person name="Tamura T."/>
        </authorList>
    </citation>
    <scope>NUCLEOTIDE SEQUENCE</scope>
    <source>
        <strain evidence="1">NBRC 106093</strain>
    </source>
</reference>
<dbReference type="Proteomes" id="UP000660611">
    <property type="component" value="Unassembled WGS sequence"/>
</dbReference>
<dbReference type="AlphaFoldDB" id="A0A919PHF6"/>
<evidence type="ECO:0000313" key="2">
    <source>
        <dbReference type="Proteomes" id="UP000660611"/>
    </source>
</evidence>
<gene>
    <name evidence="1" type="ORF">Dsi01nite_029660</name>
</gene>